<dbReference type="RefSeq" id="WP_012565588.1">
    <property type="nucleotide sequence ID" value="NC_011420.2"/>
</dbReference>
<protein>
    <submittedName>
        <fullName evidence="1">Probable chemotaxis phosphatase, CheZ</fullName>
    </submittedName>
</protein>
<dbReference type="OrthoDB" id="7376073at2"/>
<dbReference type="KEGG" id="rce:RC1_0352"/>
<dbReference type="Proteomes" id="UP000001591">
    <property type="component" value="Chromosome"/>
</dbReference>
<evidence type="ECO:0000313" key="2">
    <source>
        <dbReference type="Proteomes" id="UP000001591"/>
    </source>
</evidence>
<dbReference type="EMBL" id="CP000613">
    <property type="protein sequence ID" value="ACI97796.1"/>
    <property type="molecule type" value="Genomic_DNA"/>
</dbReference>
<name>B6IQR0_RHOCS</name>
<organism evidence="1 2">
    <name type="scientific">Rhodospirillum centenum (strain ATCC 51521 / SW)</name>
    <dbReference type="NCBI Taxonomy" id="414684"/>
    <lineage>
        <taxon>Bacteria</taxon>
        <taxon>Pseudomonadati</taxon>
        <taxon>Pseudomonadota</taxon>
        <taxon>Alphaproteobacteria</taxon>
        <taxon>Rhodospirillales</taxon>
        <taxon>Rhodospirillaceae</taxon>
        <taxon>Rhodospirillum</taxon>
    </lineage>
</organism>
<accession>B6IQR0</accession>
<proteinExistence type="predicted"/>
<dbReference type="HOGENOM" id="CLU_2013472_0_0_5"/>
<reference evidence="1 2" key="1">
    <citation type="journal article" date="2010" name="BMC Genomics">
        <title>Metabolic flexibility revealed in the genome of the cyst-forming alpha-1 proteobacterium Rhodospirillum centenum.</title>
        <authorList>
            <person name="Lu Y.K."/>
            <person name="Marden J."/>
            <person name="Han M."/>
            <person name="Swingley W.D."/>
            <person name="Mastrian S.D."/>
            <person name="Chowdhury S.R."/>
            <person name="Hao J."/>
            <person name="Helmy T."/>
            <person name="Kim S."/>
            <person name="Kurdoglu A.A."/>
            <person name="Matthies H.J."/>
            <person name="Rollo D."/>
            <person name="Stothard P."/>
            <person name="Blankenship R.E."/>
            <person name="Bauer C.E."/>
            <person name="Touchman J.W."/>
        </authorList>
    </citation>
    <scope>NUCLEOTIDE SEQUENCE [LARGE SCALE GENOMIC DNA]</scope>
    <source>
        <strain evidence="2">ATCC 51521 / SW</strain>
    </source>
</reference>
<sequence length="123" mass="13452">MQTHKDCVRVCRVLAAQLAEVQARFEKSSGELIATLDRLDGAVVTGEGKEDAGRLRNLVDDILFSQAQEHDLIRQMMEVVAQALALLPDDIDVEGLAALYISEAQHRVHRQTLMAPSETGDAG</sequence>
<gene>
    <name evidence="1" type="primary">cheZ</name>
    <name evidence="1" type="ordered locus">RC1_0352</name>
</gene>
<dbReference type="eggNOG" id="ENOG50342AC">
    <property type="taxonomic scope" value="Bacteria"/>
</dbReference>
<dbReference type="STRING" id="414684.RC1_0352"/>
<dbReference type="AlphaFoldDB" id="B6IQR0"/>
<keyword evidence="2" id="KW-1185">Reference proteome</keyword>
<evidence type="ECO:0000313" key="1">
    <source>
        <dbReference type="EMBL" id="ACI97796.1"/>
    </source>
</evidence>